<reference evidence="1" key="1">
    <citation type="submission" date="2020-03" db="EMBL/GenBank/DDBJ databases">
        <title>The deep terrestrial virosphere.</title>
        <authorList>
            <person name="Holmfeldt K."/>
            <person name="Nilsson E."/>
            <person name="Simone D."/>
            <person name="Lopez-Fernandez M."/>
            <person name="Wu X."/>
            <person name="de Brujin I."/>
            <person name="Lundin D."/>
            <person name="Andersson A."/>
            <person name="Bertilsson S."/>
            <person name="Dopson M."/>
        </authorList>
    </citation>
    <scope>NUCLEOTIDE SEQUENCE</scope>
    <source>
        <strain evidence="1">MM415B04052</strain>
    </source>
</reference>
<name>A0A6M3LFK6_9ZZZZ</name>
<gene>
    <name evidence="1" type="ORF">MM415B04052_0002</name>
</gene>
<organism evidence="1">
    <name type="scientific">viral metagenome</name>
    <dbReference type="NCBI Taxonomy" id="1070528"/>
    <lineage>
        <taxon>unclassified sequences</taxon>
        <taxon>metagenomes</taxon>
        <taxon>organismal metagenomes</taxon>
    </lineage>
</organism>
<proteinExistence type="predicted"/>
<accession>A0A6M3LFK6</accession>
<sequence>MNKKELVALLADVKSGKVKLETVQAQLSATRGMAFNPEANITKISELKADKAYFIQNGALVSLPLNKIRNDGRTAEFVPYYRTLTGKN</sequence>
<dbReference type="AlphaFoldDB" id="A0A6M3LFK6"/>
<evidence type="ECO:0000313" key="1">
    <source>
        <dbReference type="EMBL" id="QJA93956.1"/>
    </source>
</evidence>
<dbReference type="EMBL" id="MT143191">
    <property type="protein sequence ID" value="QJA93956.1"/>
    <property type="molecule type" value="Genomic_DNA"/>
</dbReference>
<protein>
    <submittedName>
        <fullName evidence="1">Uncharacterized protein</fullName>
    </submittedName>
</protein>